<name>A0A7W7Z2C3_9BRAD</name>
<reference evidence="2 3" key="1">
    <citation type="submission" date="2020-08" db="EMBL/GenBank/DDBJ databases">
        <title>Genomic Encyclopedia of Type Strains, Phase IV (KMG-IV): sequencing the most valuable type-strain genomes for metagenomic binning, comparative biology and taxonomic classification.</title>
        <authorList>
            <person name="Goeker M."/>
        </authorList>
    </citation>
    <scope>NUCLEOTIDE SEQUENCE [LARGE SCALE GENOMIC DNA]</scope>
    <source>
        <strain evidence="2 3">DSM 12706</strain>
    </source>
</reference>
<accession>A0A7W7Z2C3</accession>
<keyword evidence="3" id="KW-1185">Reference proteome</keyword>
<dbReference type="Proteomes" id="UP000542353">
    <property type="component" value="Unassembled WGS sequence"/>
</dbReference>
<evidence type="ECO:0000313" key="2">
    <source>
        <dbReference type="EMBL" id="MBB5046619.1"/>
    </source>
</evidence>
<proteinExistence type="predicted"/>
<dbReference type="AlphaFoldDB" id="A0A7W7Z2C3"/>
<dbReference type="EMBL" id="JACHIH010000005">
    <property type="protein sequence ID" value="MBB5046619.1"/>
    <property type="molecule type" value="Genomic_DNA"/>
</dbReference>
<dbReference type="RefSeq" id="WP_184255710.1">
    <property type="nucleotide sequence ID" value="NZ_JACHIH010000005.1"/>
</dbReference>
<feature type="compositionally biased region" description="Basic and acidic residues" evidence="1">
    <location>
        <begin position="20"/>
        <end position="61"/>
    </location>
</feature>
<gene>
    <name evidence="2" type="ORF">HNR60_001367</name>
</gene>
<evidence type="ECO:0000313" key="3">
    <source>
        <dbReference type="Proteomes" id="UP000542353"/>
    </source>
</evidence>
<feature type="region of interest" description="Disordered" evidence="1">
    <location>
        <begin position="1"/>
        <end position="61"/>
    </location>
</feature>
<protein>
    <submittedName>
        <fullName evidence="2">Uncharacterized protein</fullName>
    </submittedName>
</protein>
<organism evidence="2 3">
    <name type="scientific">Rhodopseudomonas rhenobacensis</name>
    <dbReference type="NCBI Taxonomy" id="87461"/>
    <lineage>
        <taxon>Bacteria</taxon>
        <taxon>Pseudomonadati</taxon>
        <taxon>Pseudomonadota</taxon>
        <taxon>Alphaproteobacteria</taxon>
        <taxon>Hyphomicrobiales</taxon>
        <taxon>Nitrobacteraceae</taxon>
        <taxon>Rhodopseudomonas</taxon>
    </lineage>
</organism>
<comment type="caution">
    <text evidence="2">The sequence shown here is derived from an EMBL/GenBank/DDBJ whole genome shotgun (WGS) entry which is preliminary data.</text>
</comment>
<sequence length="61" mass="6980">MRGGAETRRGQGKLGSLMDADAKLHRSARDPHLPDSDMDERSKWRCTSKGDPRPRLRRCME</sequence>
<evidence type="ECO:0000256" key="1">
    <source>
        <dbReference type="SAM" id="MobiDB-lite"/>
    </source>
</evidence>